<evidence type="ECO:0000313" key="2">
    <source>
        <dbReference type="Proteomes" id="UP000671914"/>
    </source>
</evidence>
<reference evidence="1" key="1">
    <citation type="submission" date="2021-03" db="EMBL/GenBank/DDBJ databases">
        <title>Agromyces archimandritus sp. nov., isolated from the cockroach Archimandrita tessellata.</title>
        <authorList>
            <person name="Guzman J."/>
            <person name="Ortuzar M."/>
            <person name="Poehlein A."/>
            <person name="Daniel R."/>
            <person name="Trujillo M."/>
            <person name="Vilcinskas A."/>
        </authorList>
    </citation>
    <scope>NUCLEOTIDE SEQUENCE</scope>
    <source>
        <strain evidence="1">G127AT</strain>
    </source>
</reference>
<gene>
    <name evidence="1" type="ORF">G127AT_12510</name>
</gene>
<dbReference type="RefSeq" id="WP_210897373.1">
    <property type="nucleotide sequence ID" value="NZ_CP071696.1"/>
</dbReference>
<dbReference type="EMBL" id="CP071696">
    <property type="protein sequence ID" value="QTX04107.1"/>
    <property type="molecule type" value="Genomic_DNA"/>
</dbReference>
<sequence>MAFQRLETEIQRLMNRVAELERAAAVTDWEPLNAYLASGVSYVADGDTANAGLFARRVGPNVELRLMNVRIDSVSVPANGNIGNRTLLTGLPARYRPAHVAAMTPSSAGRLWSGTVTASGILVAAAIQPDATASGAVTLTNETLSGWAYYPAAS</sequence>
<organism evidence="1 2">
    <name type="scientific">Agromyces archimandritae</name>
    <dbReference type="NCBI Taxonomy" id="2781962"/>
    <lineage>
        <taxon>Bacteria</taxon>
        <taxon>Bacillati</taxon>
        <taxon>Actinomycetota</taxon>
        <taxon>Actinomycetes</taxon>
        <taxon>Micrococcales</taxon>
        <taxon>Microbacteriaceae</taxon>
        <taxon>Agromyces</taxon>
    </lineage>
</organism>
<name>A0A975FLI1_9MICO</name>
<keyword evidence="2" id="KW-1185">Reference proteome</keyword>
<dbReference type="KEGG" id="aarc:G127AT_12510"/>
<dbReference type="AlphaFoldDB" id="A0A975FLI1"/>
<accession>A0A975FLI1</accession>
<evidence type="ECO:0000313" key="1">
    <source>
        <dbReference type="EMBL" id="QTX04107.1"/>
    </source>
</evidence>
<dbReference type="Proteomes" id="UP000671914">
    <property type="component" value="Chromosome"/>
</dbReference>
<proteinExistence type="predicted"/>
<protein>
    <submittedName>
        <fullName evidence="1">Uncharacterized protein</fullName>
    </submittedName>
</protein>